<dbReference type="AlphaFoldDB" id="A0AA38I8S0"/>
<protein>
    <submittedName>
        <fullName evidence="1">Uncharacterized protein</fullName>
    </submittedName>
</protein>
<comment type="caution">
    <text evidence="1">The sequence shown here is derived from an EMBL/GenBank/DDBJ whole genome shotgun (WGS) entry which is preliminary data.</text>
</comment>
<evidence type="ECO:0000313" key="2">
    <source>
        <dbReference type="Proteomes" id="UP001168821"/>
    </source>
</evidence>
<dbReference type="EMBL" id="JALNTZ010000005">
    <property type="protein sequence ID" value="KAJ3650869.1"/>
    <property type="molecule type" value="Genomic_DNA"/>
</dbReference>
<dbReference type="Proteomes" id="UP001168821">
    <property type="component" value="Unassembled WGS sequence"/>
</dbReference>
<evidence type="ECO:0000313" key="1">
    <source>
        <dbReference type="EMBL" id="KAJ3650869.1"/>
    </source>
</evidence>
<sequence length="117" mass="12840">MESISVYGRMQSSENSIYVGNSAIRTVTVHLANRRLFQSAGRAASGNVLGRPQERAGPPHPTQYLSCRELQYLDVGHLPATFADCRLFHPHRSRGCGGAGGQFFGDFLQEDFPEDGN</sequence>
<gene>
    <name evidence="1" type="ORF">Zmor_016947</name>
</gene>
<accession>A0AA38I8S0</accession>
<reference evidence="1" key="1">
    <citation type="journal article" date="2023" name="G3 (Bethesda)">
        <title>Whole genome assemblies of Zophobas morio and Tenebrio molitor.</title>
        <authorList>
            <person name="Kaur S."/>
            <person name="Stinson S.A."/>
            <person name="diCenzo G.C."/>
        </authorList>
    </citation>
    <scope>NUCLEOTIDE SEQUENCE</scope>
    <source>
        <strain evidence="1">QUZm001</strain>
    </source>
</reference>
<proteinExistence type="predicted"/>
<organism evidence="1 2">
    <name type="scientific">Zophobas morio</name>
    <dbReference type="NCBI Taxonomy" id="2755281"/>
    <lineage>
        <taxon>Eukaryota</taxon>
        <taxon>Metazoa</taxon>
        <taxon>Ecdysozoa</taxon>
        <taxon>Arthropoda</taxon>
        <taxon>Hexapoda</taxon>
        <taxon>Insecta</taxon>
        <taxon>Pterygota</taxon>
        <taxon>Neoptera</taxon>
        <taxon>Endopterygota</taxon>
        <taxon>Coleoptera</taxon>
        <taxon>Polyphaga</taxon>
        <taxon>Cucujiformia</taxon>
        <taxon>Tenebrionidae</taxon>
        <taxon>Zophobas</taxon>
    </lineage>
</organism>
<keyword evidence="2" id="KW-1185">Reference proteome</keyword>
<name>A0AA38I8S0_9CUCU</name>